<dbReference type="Pfam" id="PF09861">
    <property type="entry name" value="Lar_N"/>
    <property type="match status" value="1"/>
</dbReference>
<reference evidence="2 3" key="1">
    <citation type="submission" date="2019-02" db="EMBL/GenBank/DDBJ databases">
        <title>Deep-cultivation of Planctomycetes and their phenomic and genomic characterization uncovers novel biology.</title>
        <authorList>
            <person name="Wiegand S."/>
            <person name="Jogler M."/>
            <person name="Boedeker C."/>
            <person name="Pinto D."/>
            <person name="Vollmers J."/>
            <person name="Rivas-Marin E."/>
            <person name="Kohn T."/>
            <person name="Peeters S.H."/>
            <person name="Heuer A."/>
            <person name="Rast P."/>
            <person name="Oberbeckmann S."/>
            <person name="Bunk B."/>
            <person name="Jeske O."/>
            <person name="Meyerdierks A."/>
            <person name="Storesund J.E."/>
            <person name="Kallscheuer N."/>
            <person name="Luecker S."/>
            <person name="Lage O.M."/>
            <person name="Pohl T."/>
            <person name="Merkel B.J."/>
            <person name="Hornburger P."/>
            <person name="Mueller R.-W."/>
            <person name="Bruemmer F."/>
            <person name="Labrenz M."/>
            <person name="Spormann A.M."/>
            <person name="Op den Camp H."/>
            <person name="Overmann J."/>
            <person name="Amann R."/>
            <person name="Jetten M.S.M."/>
            <person name="Mascher T."/>
            <person name="Medema M.H."/>
            <person name="Devos D.P."/>
            <person name="Kaster A.-K."/>
            <person name="Ovreas L."/>
            <person name="Rohde M."/>
            <person name="Galperin M.Y."/>
            <person name="Jogler C."/>
        </authorList>
    </citation>
    <scope>NUCLEOTIDE SEQUENCE [LARGE SCALE GENOMIC DNA]</scope>
    <source>
        <strain evidence="2 3">Pla175</strain>
    </source>
</reference>
<dbReference type="Gene3D" id="3.90.226.30">
    <property type="match status" value="1"/>
</dbReference>
<dbReference type="GO" id="GO:0050043">
    <property type="term" value="F:lactate racemase activity"/>
    <property type="evidence" value="ECO:0007669"/>
    <property type="project" value="InterPro"/>
</dbReference>
<evidence type="ECO:0000313" key="2">
    <source>
        <dbReference type="EMBL" id="QDU88251.1"/>
    </source>
</evidence>
<dbReference type="EMBL" id="CP036291">
    <property type="protein sequence ID" value="QDU88251.1"/>
    <property type="molecule type" value="Genomic_DNA"/>
</dbReference>
<sequence length="434" mass="47125">MAQSPADAPSLFELEGGPAGLSPERVEAAVDQIASAWVEGAGVKRLLLLPPDHTRLHSFAGPITAALWRRLHQQVEIDVMPALGTHHAMKPAQLEMMFGNDIPLDRYVAHDWRNHLTPLGVIPGSRLSELSGGRMTDAVEVAVNRRIVSGEYDLALSIGQVVPHEVIGFANHSKNICIGCGGGAMLHQSHFLGAVCGIERVLGTADNPVRQLVDQGFYEFVRPRADVRFVLSVVEDSPQGPRLRGLAAGEGKAPFYWGAKLSGELNVTRVDRPLERAVVWLDPHEFSSTWLGNKAIYRTRKAMADGSELIVLAPEVNTFGEDPTIDRLIRRHGYRGTPDALAQLETDPELAGNLSATAHLIHGSTEGRFDVTYCTGAGLTAEEVRGVGYNHRPYAEAAAALGITDRLTDGWHDAPDGNPFYFIRNPALGLWTSN</sequence>
<organism evidence="2 3">
    <name type="scientific">Pirellulimonas nuda</name>
    <dbReference type="NCBI Taxonomy" id="2528009"/>
    <lineage>
        <taxon>Bacteria</taxon>
        <taxon>Pseudomonadati</taxon>
        <taxon>Planctomycetota</taxon>
        <taxon>Planctomycetia</taxon>
        <taxon>Pirellulales</taxon>
        <taxon>Lacipirellulaceae</taxon>
        <taxon>Pirellulimonas</taxon>
    </lineage>
</organism>
<dbReference type="KEGG" id="pnd:Pla175_16250"/>
<dbReference type="AlphaFoldDB" id="A0A518D9U1"/>
<dbReference type="RefSeq" id="WP_145282979.1">
    <property type="nucleotide sequence ID" value="NZ_CP036291.1"/>
</dbReference>
<dbReference type="PANTHER" id="PTHR33171">
    <property type="entry name" value="LAR_N DOMAIN-CONTAINING PROTEIN"/>
    <property type="match status" value="1"/>
</dbReference>
<keyword evidence="3" id="KW-1185">Reference proteome</keyword>
<dbReference type="InterPro" id="IPR018657">
    <property type="entry name" value="LarA-like_N"/>
</dbReference>
<proteinExistence type="predicted"/>
<feature type="domain" description="LarA-like N-terminal" evidence="1">
    <location>
        <begin position="44"/>
        <end position="192"/>
    </location>
</feature>
<dbReference type="InterPro" id="IPR043166">
    <property type="entry name" value="LarA-like_C"/>
</dbReference>
<dbReference type="OrthoDB" id="9770545at2"/>
<dbReference type="PANTHER" id="PTHR33171:SF17">
    <property type="entry name" value="LARA-LIKE N-TERMINAL DOMAIN-CONTAINING PROTEIN"/>
    <property type="match status" value="1"/>
</dbReference>
<dbReference type="InterPro" id="IPR048068">
    <property type="entry name" value="LarA-like"/>
</dbReference>
<accession>A0A518D9U1</accession>
<dbReference type="Proteomes" id="UP000317429">
    <property type="component" value="Chromosome"/>
</dbReference>
<evidence type="ECO:0000313" key="3">
    <source>
        <dbReference type="Proteomes" id="UP000317429"/>
    </source>
</evidence>
<name>A0A518D9U1_9BACT</name>
<dbReference type="Gene3D" id="3.40.50.11440">
    <property type="match status" value="1"/>
</dbReference>
<evidence type="ECO:0000259" key="1">
    <source>
        <dbReference type="Pfam" id="PF09861"/>
    </source>
</evidence>
<protein>
    <recommendedName>
        <fullName evidence="1">LarA-like N-terminal domain-containing protein</fullName>
    </recommendedName>
</protein>
<gene>
    <name evidence="2" type="ORF">Pla175_16250</name>
</gene>